<dbReference type="Pfam" id="PF01370">
    <property type="entry name" value="Epimerase"/>
    <property type="match status" value="1"/>
</dbReference>
<dbReference type="EMBL" id="CP000393">
    <property type="protein sequence ID" value="ABG51492.1"/>
    <property type="molecule type" value="Genomic_DNA"/>
</dbReference>
<dbReference type="InterPro" id="IPR050177">
    <property type="entry name" value="Lipid_A_modif_metabolic_enz"/>
</dbReference>
<name>Q112T2_TRIEI</name>
<dbReference type="RefSeq" id="WP_011611860.1">
    <property type="nucleotide sequence ID" value="NC_008312.1"/>
</dbReference>
<dbReference type="InterPro" id="IPR036291">
    <property type="entry name" value="NAD(P)-bd_dom_sf"/>
</dbReference>
<dbReference type="Gene3D" id="3.40.50.720">
    <property type="entry name" value="NAD(P)-binding Rossmann-like Domain"/>
    <property type="match status" value="1"/>
</dbReference>
<dbReference type="PANTHER" id="PTHR43245">
    <property type="entry name" value="BIFUNCTIONAL POLYMYXIN RESISTANCE PROTEIN ARNA"/>
    <property type="match status" value="1"/>
</dbReference>
<reference evidence="2" key="1">
    <citation type="submission" date="2006-06" db="EMBL/GenBank/DDBJ databases">
        <title>Complete sequence of Trichodesmium erythraeum IMS101.</title>
        <authorList>
            <consortium name="US DOE Joint Genome Institute"/>
            <person name="Copeland A."/>
            <person name="Lucas S."/>
            <person name="Lapidus A."/>
            <person name="Barry K."/>
            <person name="Detter J.C."/>
            <person name="Glavina del Rio T."/>
            <person name="Hammon N."/>
            <person name="Israni S."/>
            <person name="Dalin E."/>
            <person name="Tice H."/>
            <person name="Pitluck S."/>
            <person name="Kiss H."/>
            <person name="Munk A.C."/>
            <person name="Brettin T."/>
            <person name="Bruce D."/>
            <person name="Han C."/>
            <person name="Tapia R."/>
            <person name="Gilna P."/>
            <person name="Schmutz J."/>
            <person name="Larimer F."/>
            <person name="Land M."/>
            <person name="Hauser L."/>
            <person name="Kyrpides N."/>
            <person name="Kim E."/>
            <person name="Richardson P."/>
        </authorList>
    </citation>
    <scope>NUCLEOTIDE SEQUENCE [LARGE SCALE GENOMIC DNA]</scope>
    <source>
        <strain evidence="2">IMS101</strain>
    </source>
</reference>
<sequence length="301" mass="34677">MTQTILVTGATGFVGSHLVRQLLNKGNRVIILKRSFSETKRIENCLSQITAYDIDRCNIEKPFQDFGKIDAVVHTATATGRRQESLIEIFEANTAFPLKLLKTAKDFQTKTFINTDTYVNKSNILYQGLESYSLSKKHFQQWGKQIALIHQIKFLNVRLEYVFGQGDYRNKLISYASQQFLSNASELKFTSGEQQRDFIHVEDVVLAYLLLLEKESKPSQYYQEYEVGTGKATSLRQLLEMLKELMQVQTELKFGALPQRRGEIMFSQADTKTIEEIGWYPAKSLKERLMQTIEGEKKLKD</sequence>
<dbReference type="eggNOG" id="COG0451">
    <property type="taxonomic scope" value="Bacteria"/>
</dbReference>
<dbReference type="AlphaFoldDB" id="Q112T2"/>
<feature type="domain" description="NAD-dependent epimerase/dehydratase" evidence="1">
    <location>
        <begin position="5"/>
        <end position="218"/>
    </location>
</feature>
<evidence type="ECO:0000313" key="2">
    <source>
        <dbReference type="EMBL" id="ABG51492.1"/>
    </source>
</evidence>
<dbReference type="OrthoDB" id="9771073at2"/>
<protein>
    <submittedName>
        <fullName evidence="2">NAD-dependent epimerase/dehydratase</fullName>
    </submittedName>
</protein>
<proteinExistence type="predicted"/>
<dbReference type="SUPFAM" id="SSF51735">
    <property type="entry name" value="NAD(P)-binding Rossmann-fold domains"/>
    <property type="match status" value="1"/>
</dbReference>
<dbReference type="HOGENOM" id="CLU_007383_1_7_3"/>
<dbReference type="STRING" id="203124.Tery_2264"/>
<accession>Q112T2</accession>
<gene>
    <name evidence="2" type="ordered locus">Tery_2264</name>
</gene>
<dbReference type="KEGG" id="ter:Tery_2264"/>
<organism evidence="2">
    <name type="scientific">Trichodesmium erythraeum (strain IMS101)</name>
    <dbReference type="NCBI Taxonomy" id="203124"/>
    <lineage>
        <taxon>Bacteria</taxon>
        <taxon>Bacillati</taxon>
        <taxon>Cyanobacteriota</taxon>
        <taxon>Cyanophyceae</taxon>
        <taxon>Oscillatoriophycideae</taxon>
        <taxon>Oscillatoriales</taxon>
        <taxon>Microcoleaceae</taxon>
        <taxon>Trichodesmium</taxon>
    </lineage>
</organism>
<evidence type="ECO:0000259" key="1">
    <source>
        <dbReference type="Pfam" id="PF01370"/>
    </source>
</evidence>
<dbReference type="InterPro" id="IPR001509">
    <property type="entry name" value="Epimerase_deHydtase"/>
</dbReference>
<dbReference type="PANTHER" id="PTHR43245:SF13">
    <property type="entry name" value="UDP-D-APIOSE_UDP-D-XYLOSE SYNTHASE 2"/>
    <property type="match status" value="1"/>
</dbReference>